<reference evidence="6 7" key="1">
    <citation type="journal article" date="2019" name="Nat. Plants">
        <title>Stout camphor tree genome fills gaps in understanding of flowering plant genome evolution.</title>
        <authorList>
            <person name="Chaw S.M."/>
            <person name="Liu Y.C."/>
            <person name="Wu Y.W."/>
            <person name="Wang H.Y."/>
            <person name="Lin C.I."/>
            <person name="Wu C.S."/>
            <person name="Ke H.M."/>
            <person name="Chang L.Y."/>
            <person name="Hsu C.Y."/>
            <person name="Yang H.T."/>
            <person name="Sudianto E."/>
            <person name="Hsu M.H."/>
            <person name="Wu K.P."/>
            <person name="Wang L.N."/>
            <person name="Leebens-Mack J.H."/>
            <person name="Tsai I.J."/>
        </authorList>
    </citation>
    <scope>NUCLEOTIDE SEQUENCE [LARGE SCALE GENOMIC DNA]</scope>
    <source>
        <strain evidence="7">cv. Chaw 1501</strain>
        <tissue evidence="6">Young leaves</tissue>
    </source>
</reference>
<dbReference type="Gene3D" id="3.10.450.40">
    <property type="match status" value="1"/>
</dbReference>
<dbReference type="OrthoDB" id="409625at2759"/>
<keyword evidence="4" id="KW-0809">Transit peptide</keyword>
<dbReference type="GO" id="GO:1901259">
    <property type="term" value="P:chloroplast rRNA processing"/>
    <property type="evidence" value="ECO:0007669"/>
    <property type="project" value="TreeGrafter"/>
</dbReference>
<name>A0A443P040_9MAGN</name>
<feature type="compositionally biased region" description="Polar residues" evidence="5">
    <location>
        <begin position="25"/>
        <end position="40"/>
    </location>
</feature>
<evidence type="ECO:0000256" key="1">
    <source>
        <dbReference type="ARBA" id="ARBA00004229"/>
    </source>
</evidence>
<gene>
    <name evidence="6" type="ORF">CKAN_01295000</name>
</gene>
<evidence type="ECO:0000256" key="4">
    <source>
        <dbReference type="ARBA" id="ARBA00022946"/>
    </source>
</evidence>
<evidence type="ECO:0000313" key="7">
    <source>
        <dbReference type="Proteomes" id="UP000283530"/>
    </source>
</evidence>
<keyword evidence="7" id="KW-1185">Reference proteome</keyword>
<keyword evidence="2" id="KW-0150">Chloroplast</keyword>
<dbReference type="Proteomes" id="UP000283530">
    <property type="component" value="Unassembled WGS sequence"/>
</dbReference>
<dbReference type="PANTHER" id="PTHR33415:SF15">
    <property type="entry name" value="PROTEIN DCL HOMOLOG, CHLOROPLASTIC"/>
    <property type="match status" value="1"/>
</dbReference>
<dbReference type="AlphaFoldDB" id="A0A443P040"/>
<dbReference type="PANTHER" id="PTHR33415">
    <property type="entry name" value="PROTEIN EMBRYO DEFECTIVE 514"/>
    <property type="match status" value="1"/>
</dbReference>
<dbReference type="FunFam" id="3.10.450.40:FF:000008">
    <property type="entry name" value="Protein DCL, chloroplastic"/>
    <property type="match status" value="1"/>
</dbReference>
<feature type="region of interest" description="Disordered" evidence="5">
    <location>
        <begin position="23"/>
        <end position="50"/>
    </location>
</feature>
<dbReference type="GO" id="GO:0009658">
    <property type="term" value="P:chloroplast organization"/>
    <property type="evidence" value="ECO:0007669"/>
    <property type="project" value="UniProtKB-ARBA"/>
</dbReference>
<sequence>MPLSLPFSFSKLNCKLRRTEKQEITENASTKQGNAQNPQTFHLKKKKKKKKGKMAAFPICSCNSSPHLLRKNPLSFIYFPSSLSPLPLGKLHFRGLRARSDGGGSRSGEAGDPALLRKPSISVEKAEISDEEEREERGFTEKEDEWVDWEDQILEDTVPLAGFVRMVLHSGKYVSGDRLSAEHEKTITERLLPYHPEFEKKIGCGIDYITIGYHPDFESSRCLFIVRKDGETVDFSYWKCIKGLIRKKYPLYADTFILRHFRRRGRGD</sequence>
<accession>A0A443P040</accession>
<proteinExistence type="predicted"/>
<organism evidence="6 7">
    <name type="scientific">Cinnamomum micranthum f. kanehirae</name>
    <dbReference type="NCBI Taxonomy" id="337451"/>
    <lineage>
        <taxon>Eukaryota</taxon>
        <taxon>Viridiplantae</taxon>
        <taxon>Streptophyta</taxon>
        <taxon>Embryophyta</taxon>
        <taxon>Tracheophyta</taxon>
        <taxon>Spermatophyta</taxon>
        <taxon>Magnoliopsida</taxon>
        <taxon>Magnoliidae</taxon>
        <taxon>Laurales</taxon>
        <taxon>Lauraceae</taxon>
        <taxon>Cinnamomum</taxon>
    </lineage>
</organism>
<dbReference type="InterPro" id="IPR044673">
    <property type="entry name" value="DCL-like"/>
</dbReference>
<evidence type="ECO:0000313" key="6">
    <source>
        <dbReference type="EMBL" id="RWR84160.1"/>
    </source>
</evidence>
<evidence type="ECO:0000256" key="3">
    <source>
        <dbReference type="ARBA" id="ARBA00022640"/>
    </source>
</evidence>
<dbReference type="GO" id="GO:0009507">
    <property type="term" value="C:chloroplast"/>
    <property type="evidence" value="ECO:0007669"/>
    <property type="project" value="UniProtKB-SubCell"/>
</dbReference>
<dbReference type="STRING" id="337451.A0A443P040"/>
<dbReference type="Pfam" id="PF11523">
    <property type="entry name" value="DUF3223"/>
    <property type="match status" value="1"/>
</dbReference>
<comment type="caution">
    <text evidence="6">The sequence shown here is derived from an EMBL/GenBank/DDBJ whole genome shotgun (WGS) entry which is preliminary data.</text>
</comment>
<dbReference type="EMBL" id="QPKB01000005">
    <property type="protein sequence ID" value="RWR84160.1"/>
    <property type="molecule type" value="Genomic_DNA"/>
</dbReference>
<comment type="subcellular location">
    <subcellularLocation>
        <location evidence="1">Plastid</location>
        <location evidence="1">Chloroplast</location>
    </subcellularLocation>
</comment>
<protein>
    <submittedName>
        <fullName evidence="6">Protein DCL, chloroplastic</fullName>
    </submittedName>
</protein>
<evidence type="ECO:0000256" key="2">
    <source>
        <dbReference type="ARBA" id="ARBA00022528"/>
    </source>
</evidence>
<evidence type="ECO:0000256" key="5">
    <source>
        <dbReference type="SAM" id="MobiDB-lite"/>
    </source>
</evidence>
<keyword evidence="3" id="KW-0934">Plastid</keyword>